<dbReference type="FunCoup" id="B4D4B0">
    <property type="interactions" value="7"/>
</dbReference>
<dbReference type="InParanoid" id="B4D4B0"/>
<evidence type="ECO:0000259" key="1">
    <source>
        <dbReference type="Pfam" id="PF00675"/>
    </source>
</evidence>
<accession>B4D4B0</accession>
<reference evidence="3 4" key="1">
    <citation type="journal article" date="2011" name="J. Bacteriol.">
        <title>Genome sequence of Chthoniobacter flavus Ellin428, an aerobic heterotrophic soil bacterium.</title>
        <authorList>
            <person name="Kant R."/>
            <person name="van Passel M.W."/>
            <person name="Palva A."/>
            <person name="Lucas S."/>
            <person name="Lapidus A."/>
            <person name="Glavina Del Rio T."/>
            <person name="Dalin E."/>
            <person name="Tice H."/>
            <person name="Bruce D."/>
            <person name="Goodwin L."/>
            <person name="Pitluck S."/>
            <person name="Larimer F.W."/>
            <person name="Land M.L."/>
            <person name="Hauser L."/>
            <person name="Sangwan P."/>
            <person name="de Vos W.M."/>
            <person name="Janssen P.H."/>
            <person name="Smidt H."/>
        </authorList>
    </citation>
    <scope>NUCLEOTIDE SEQUENCE [LARGE SCALE GENOMIC DNA]</scope>
    <source>
        <strain evidence="3 4">Ellin428</strain>
    </source>
</reference>
<dbReference type="Gene3D" id="3.30.830.10">
    <property type="entry name" value="Metalloenzyme, LuxS/M16 peptidase-like"/>
    <property type="match status" value="2"/>
</dbReference>
<keyword evidence="4" id="KW-1185">Reference proteome</keyword>
<dbReference type="SUPFAM" id="SSF63411">
    <property type="entry name" value="LuxS/MPP-like metallohydrolase"/>
    <property type="match status" value="2"/>
</dbReference>
<evidence type="ECO:0000313" key="4">
    <source>
        <dbReference type="Proteomes" id="UP000005824"/>
    </source>
</evidence>
<feature type="domain" description="Peptidase M16 N-terminal" evidence="1">
    <location>
        <begin position="76"/>
        <end position="200"/>
    </location>
</feature>
<dbReference type="InterPro" id="IPR011765">
    <property type="entry name" value="Pept_M16_N"/>
</dbReference>
<dbReference type="Pfam" id="PF05193">
    <property type="entry name" value="Peptidase_M16_C"/>
    <property type="match status" value="1"/>
</dbReference>
<proteinExistence type="predicted"/>
<dbReference type="InterPro" id="IPR007863">
    <property type="entry name" value="Peptidase_M16_C"/>
</dbReference>
<evidence type="ECO:0000259" key="2">
    <source>
        <dbReference type="Pfam" id="PF05193"/>
    </source>
</evidence>
<dbReference type="STRING" id="497964.CfE428DRAFT_3748"/>
<dbReference type="AlphaFoldDB" id="B4D4B0"/>
<evidence type="ECO:0000313" key="3">
    <source>
        <dbReference type="EMBL" id="EDY18711.1"/>
    </source>
</evidence>
<dbReference type="EMBL" id="ABVL01000011">
    <property type="protein sequence ID" value="EDY18711.1"/>
    <property type="molecule type" value="Genomic_DNA"/>
</dbReference>
<name>B4D4B0_9BACT</name>
<dbReference type="InterPro" id="IPR050361">
    <property type="entry name" value="MPP/UQCRC_Complex"/>
</dbReference>
<dbReference type="Pfam" id="PF00675">
    <property type="entry name" value="Peptidase_M16"/>
    <property type="match status" value="1"/>
</dbReference>
<organism evidence="3 4">
    <name type="scientific">Chthoniobacter flavus Ellin428</name>
    <dbReference type="NCBI Taxonomy" id="497964"/>
    <lineage>
        <taxon>Bacteria</taxon>
        <taxon>Pseudomonadati</taxon>
        <taxon>Verrucomicrobiota</taxon>
        <taxon>Spartobacteria</taxon>
        <taxon>Chthoniobacterales</taxon>
        <taxon>Chthoniobacteraceae</taxon>
        <taxon>Chthoniobacter</taxon>
    </lineage>
</organism>
<dbReference type="Proteomes" id="UP000005824">
    <property type="component" value="Unassembled WGS sequence"/>
</dbReference>
<gene>
    <name evidence="3" type="ORF">CfE428DRAFT_3748</name>
</gene>
<protein>
    <submittedName>
        <fullName evidence="3">Peptidase M16 domain protein</fullName>
    </submittedName>
</protein>
<sequence length="507" mass="53966" precursor="true">MKPFIDWPRKDTEGAKAARPSHHSLLCFLRLFVATSFVAVLPVHAVEVAGLPKAGEPHHAKIIAAQEKTLGNGLRVIVIERPGLPLLSAQLLIKTGAESDPAKLAGLAHFTATLLKRGTTTRSAQKIAEETEALGAKIETEGTWDATGVKLTALSSNAEPALAIVADLVRNPALAKEEIDRQRRETLDDLLLALEEPGNVAKYSASRATLGLAPYGHPENGTPADLARITRKDVVALHDRAYHPGNSILVIAGNITAGNAFAMAEKIFGDWNGAAKPAEKPVPAPVPHARAILVDMPNAGQAAVYVAAPSIAREAADWYAGKVANALLGGGYSSRLNQEVRVKRGLSYGAGSGLSTWRNGGLFIAGAQTKNESAAEVVKVVQAEIERLSKEPAPVDYLKTRQNVLTGAFSRDLETNEGYVKRVGELALYGLPLDSLESYVDHVDQITPADLQAFAEKHFTADVCNVVVAGQGKVVEKPLRALFPKLEVVPLSKLDLDAPTLRATGKK</sequence>
<feature type="domain" description="Peptidase M16 C-terminal" evidence="2">
    <location>
        <begin position="228"/>
        <end position="400"/>
    </location>
</feature>
<dbReference type="PANTHER" id="PTHR11851">
    <property type="entry name" value="METALLOPROTEASE"/>
    <property type="match status" value="1"/>
</dbReference>
<dbReference type="InterPro" id="IPR011249">
    <property type="entry name" value="Metalloenz_LuxS/M16"/>
</dbReference>
<dbReference type="eggNOG" id="COG0612">
    <property type="taxonomic scope" value="Bacteria"/>
</dbReference>
<comment type="caution">
    <text evidence="3">The sequence shown here is derived from an EMBL/GenBank/DDBJ whole genome shotgun (WGS) entry which is preliminary data.</text>
</comment>
<dbReference type="GO" id="GO:0046872">
    <property type="term" value="F:metal ion binding"/>
    <property type="evidence" value="ECO:0007669"/>
    <property type="project" value="InterPro"/>
</dbReference>
<dbReference type="PANTHER" id="PTHR11851:SF224">
    <property type="entry name" value="PROCESSING PROTEASE"/>
    <property type="match status" value="1"/>
</dbReference>